<feature type="signal peptide" evidence="2">
    <location>
        <begin position="1"/>
        <end position="20"/>
    </location>
</feature>
<dbReference type="GeneID" id="14874190"/>
<dbReference type="Proteomes" id="UP000007797">
    <property type="component" value="Unassembled WGS sequence"/>
</dbReference>
<dbReference type="KEGG" id="dfa:DFA_01066"/>
<name>F4PQM4_CACFS</name>
<evidence type="ECO:0000256" key="1">
    <source>
        <dbReference type="SAM" id="MobiDB-lite"/>
    </source>
</evidence>
<keyword evidence="2" id="KW-0732">Signal</keyword>
<gene>
    <name evidence="3" type="ORF">DFA_01066</name>
</gene>
<evidence type="ECO:0000313" key="3">
    <source>
        <dbReference type="EMBL" id="EGG21191.1"/>
    </source>
</evidence>
<reference evidence="4" key="1">
    <citation type="journal article" date="2011" name="Genome Res.">
        <title>Phylogeny-wide analysis of social amoeba genomes highlights ancient origins for complex intercellular communication.</title>
        <authorList>
            <person name="Heidel A.J."/>
            <person name="Lawal H.M."/>
            <person name="Felder M."/>
            <person name="Schilde C."/>
            <person name="Helps N.R."/>
            <person name="Tunggal B."/>
            <person name="Rivero F."/>
            <person name="John U."/>
            <person name="Schleicher M."/>
            <person name="Eichinger L."/>
            <person name="Platzer M."/>
            <person name="Noegel A.A."/>
            <person name="Schaap P."/>
            <person name="Gloeckner G."/>
        </authorList>
    </citation>
    <scope>NUCLEOTIDE SEQUENCE [LARGE SCALE GENOMIC DNA]</scope>
    <source>
        <strain evidence="4">SH3</strain>
    </source>
</reference>
<feature type="chain" id="PRO_5003319488" evidence="2">
    <location>
        <begin position="21"/>
        <end position="92"/>
    </location>
</feature>
<proteinExistence type="predicted"/>
<feature type="region of interest" description="Disordered" evidence="1">
    <location>
        <begin position="24"/>
        <end position="50"/>
    </location>
</feature>
<evidence type="ECO:0000313" key="4">
    <source>
        <dbReference type="Proteomes" id="UP000007797"/>
    </source>
</evidence>
<dbReference type="EMBL" id="GL883010">
    <property type="protein sequence ID" value="EGG21191.1"/>
    <property type="molecule type" value="Genomic_DNA"/>
</dbReference>
<accession>F4PQM4</accession>
<dbReference type="AlphaFoldDB" id="F4PQM4"/>
<dbReference type="RefSeq" id="XP_004359041.1">
    <property type="nucleotide sequence ID" value="XM_004358984.1"/>
</dbReference>
<evidence type="ECO:0000256" key="2">
    <source>
        <dbReference type="SAM" id="SignalP"/>
    </source>
</evidence>
<keyword evidence="4" id="KW-1185">Reference proteome</keyword>
<sequence length="92" mass="9745">MNKFFVFALVVLFVATISYANCTSTGPSSSWATTTGVPTPPPPPRTTAQVSNSVNAQITGGNGIAKVDTEHDIQTQTEDYATHLNTKSTTKL</sequence>
<protein>
    <submittedName>
        <fullName evidence="3">Uncharacterized protein</fullName>
    </submittedName>
</protein>
<organism evidence="3 4">
    <name type="scientific">Cavenderia fasciculata</name>
    <name type="common">Slime mold</name>
    <name type="synonym">Dictyostelium fasciculatum</name>
    <dbReference type="NCBI Taxonomy" id="261658"/>
    <lineage>
        <taxon>Eukaryota</taxon>
        <taxon>Amoebozoa</taxon>
        <taxon>Evosea</taxon>
        <taxon>Eumycetozoa</taxon>
        <taxon>Dictyostelia</taxon>
        <taxon>Acytosteliales</taxon>
        <taxon>Cavenderiaceae</taxon>
        <taxon>Cavenderia</taxon>
    </lineage>
</organism>